<reference evidence="4" key="1">
    <citation type="submission" date="2025-08" db="UniProtKB">
        <authorList>
            <consortium name="RefSeq"/>
        </authorList>
    </citation>
    <scope>IDENTIFICATION</scope>
    <source>
        <tissue evidence="4">Lung</tissue>
    </source>
</reference>
<dbReference type="AlphaFoldDB" id="A0A6J3CEX3"/>
<accession>A0A6J3CEX3</accession>
<dbReference type="GeneID" id="116485593"/>
<dbReference type="PANTHER" id="PTHR33862:SF3">
    <property type="entry name" value="OROFACIAL CLEFT 1 CANDIDATE GENE 1 PROTEIN"/>
    <property type="match status" value="1"/>
</dbReference>
<dbReference type="KEGG" id="aful:116485593"/>
<dbReference type="RefSeq" id="XP_032036975.1">
    <property type="nucleotide sequence ID" value="XM_032181084.1"/>
</dbReference>
<protein>
    <submittedName>
        <fullName evidence="4">Orofacial cleft 1 candidate gene 1 protein</fullName>
    </submittedName>
</protein>
<evidence type="ECO:0000256" key="2">
    <source>
        <dbReference type="SAM" id="Phobius"/>
    </source>
</evidence>
<feature type="transmembrane region" description="Helical" evidence="2">
    <location>
        <begin position="770"/>
        <end position="792"/>
    </location>
</feature>
<dbReference type="Proteomes" id="UP000504639">
    <property type="component" value="Chromosome 2"/>
</dbReference>
<dbReference type="PANTHER" id="PTHR33862">
    <property type="entry name" value="OROFACIAL CLEFT 1 CANDIDATE GENE 1 PROTEIN"/>
    <property type="match status" value="1"/>
</dbReference>
<keyword evidence="2" id="KW-1133">Transmembrane helix</keyword>
<dbReference type="InterPro" id="IPR031390">
    <property type="entry name" value="OFCC1"/>
</dbReference>
<dbReference type="Pfam" id="PF15680">
    <property type="entry name" value="OFCC1"/>
    <property type="match status" value="1"/>
</dbReference>
<organism evidence="3 4">
    <name type="scientific">Aythya fuligula</name>
    <name type="common">Tufted duck</name>
    <name type="synonym">Anas fuligula</name>
    <dbReference type="NCBI Taxonomy" id="219594"/>
    <lineage>
        <taxon>Eukaryota</taxon>
        <taxon>Metazoa</taxon>
        <taxon>Chordata</taxon>
        <taxon>Craniata</taxon>
        <taxon>Vertebrata</taxon>
        <taxon>Euteleostomi</taxon>
        <taxon>Archelosauria</taxon>
        <taxon>Archosauria</taxon>
        <taxon>Dinosauria</taxon>
        <taxon>Saurischia</taxon>
        <taxon>Theropoda</taxon>
        <taxon>Coelurosauria</taxon>
        <taxon>Aves</taxon>
        <taxon>Neognathae</taxon>
        <taxon>Galloanserae</taxon>
        <taxon>Anseriformes</taxon>
        <taxon>Anatidae</taxon>
        <taxon>Aythyinae</taxon>
        <taxon>Aythya</taxon>
    </lineage>
</organism>
<keyword evidence="2" id="KW-0812">Transmembrane</keyword>
<feature type="transmembrane region" description="Helical" evidence="2">
    <location>
        <begin position="736"/>
        <end position="758"/>
    </location>
</feature>
<evidence type="ECO:0000313" key="4">
    <source>
        <dbReference type="RefSeq" id="XP_032036975.1"/>
    </source>
</evidence>
<feature type="transmembrane region" description="Helical" evidence="2">
    <location>
        <begin position="678"/>
        <end position="695"/>
    </location>
</feature>
<dbReference type="CTD" id="266553"/>
<dbReference type="InParanoid" id="A0A6J3CEX3"/>
<evidence type="ECO:0000256" key="1">
    <source>
        <dbReference type="SAM" id="MobiDB-lite"/>
    </source>
</evidence>
<name>A0A6J3CEX3_AYTFU</name>
<sequence length="1093" mass="124716">MEKEKFQQKALKQTKQKKSKSAEFLMVKEERERAATEGIENPAFNISSTDLSAYQTSEEEVIRHDKLHSTLAAHQQKLRLQAHAEPRGNEYSRNYFDLLMDEEINPRQCGMEVSEEGEAELNPVKFEEQILYGKLMNFLEEESEMVDSQAIFNIHLIHESATTTAFTEAACVTSEDFPDSVMPVSFSKTCDLHRELEDEVIPSYIKQFERDVQDDIILLGSFSLEQVSKYHKEVSHQNKQKLQARIHELFQSHCRAESQPLTAKVNGCEEEIVASFGNLAGMKTGLNGAARFCGKVNCSKTSQLIEIHIKCLRGVKDKVPKGHYTLKVSILNRLGGRLLQWPKLKEQPWIRTTLPVSHDGNFYNTEIYFGQSIHTVLPPRKAVKPGMAVLFELFLLGGTYTWIDREVGWGVFPLCDNSLNALEGKFKCPFLRGHYDSKIDRFKKIENLISQDLDHWLCNLYFQMIKLPQDSDKHDVHLHLPPELPMYSSIAEKNEKNGASEKVKCHGPQGQPLTSLKDPDTHKGSIPTVVKEVEKQFNAAKGGEACAPEETGRKMEELKMLPAENDFYQDCSGYTDDHCGIFQLKEEQGIRHKINWNNPPEQYYQEKSGPVNNTSLEEGKASSEINFYLEELEKYTFSLCCHSAVEVKLSRRVAEHFHFGVCAAFSELGAARWCSWDFWLLVLLVVLLWFVRLYLHYCSQWIFLKTISVPVTKFQFFPHTVELCYQNSLLQTSEELVVVVVGPLTLNAGLLLMVLIKWGCQQLFGSFPSFLSKFIIALGLWTVLDPLAVLVVDSFLGRLVNSVEKPIADAAKLYWVFLRTEESGVLGALITVMLYTVLFIISSAVLYLYFLRLHNEGWLLDLFRRIHGEEGAFFVPLDLEISSQELSYIMKRAEQWRGIKGERRMVAVYDYIWKDHGSKSGVPICDLQHQDGIFDSAATSRGTTVHMSVFTVHLGGFQQLYRHFLRLPDGAIVEAFGDITGISLLCNEVSTAQEHVNKMNSMLHTSSDTKLKKRKRSVARWKDLSTSIQVFLISLNQSVPILFGFTQLHKKWKSMPQGKDYKRQQKEMVGRGTEAKKVKSFFQGHGSQQQMKK</sequence>
<gene>
    <name evidence="4" type="primary">OFCC1</name>
</gene>
<keyword evidence="3" id="KW-1185">Reference proteome</keyword>
<feature type="region of interest" description="Disordered" evidence="1">
    <location>
        <begin position="1"/>
        <end position="22"/>
    </location>
</feature>
<feature type="transmembrane region" description="Helical" evidence="2">
    <location>
        <begin position="825"/>
        <end position="850"/>
    </location>
</feature>
<proteinExistence type="predicted"/>
<keyword evidence="2" id="KW-0472">Membrane</keyword>
<evidence type="ECO:0000313" key="3">
    <source>
        <dbReference type="Proteomes" id="UP000504639"/>
    </source>
</evidence>
<feature type="region of interest" description="Disordered" evidence="1">
    <location>
        <begin position="500"/>
        <end position="523"/>
    </location>
</feature>